<evidence type="ECO:0000313" key="2">
    <source>
        <dbReference type="Proteomes" id="UP001472677"/>
    </source>
</evidence>
<gene>
    <name evidence="1" type="ORF">V6N12_009886</name>
</gene>
<name>A0ABR2EC20_9ROSI</name>
<protein>
    <submittedName>
        <fullName evidence="1">Uncharacterized protein</fullName>
    </submittedName>
</protein>
<sequence>MSSSSGETWLLQDGILYITIKQISSSGFDEILLSRRFSDTSPRCVRVAVNLFVCVTAFRDQMHRKLYREG</sequence>
<keyword evidence="2" id="KW-1185">Reference proteome</keyword>
<accession>A0ABR2EC20</accession>
<comment type="caution">
    <text evidence="1">The sequence shown here is derived from an EMBL/GenBank/DDBJ whole genome shotgun (WGS) entry which is preliminary data.</text>
</comment>
<evidence type="ECO:0000313" key="1">
    <source>
        <dbReference type="EMBL" id="KAK8557657.1"/>
    </source>
</evidence>
<organism evidence="1 2">
    <name type="scientific">Hibiscus sabdariffa</name>
    <name type="common">roselle</name>
    <dbReference type="NCBI Taxonomy" id="183260"/>
    <lineage>
        <taxon>Eukaryota</taxon>
        <taxon>Viridiplantae</taxon>
        <taxon>Streptophyta</taxon>
        <taxon>Embryophyta</taxon>
        <taxon>Tracheophyta</taxon>
        <taxon>Spermatophyta</taxon>
        <taxon>Magnoliopsida</taxon>
        <taxon>eudicotyledons</taxon>
        <taxon>Gunneridae</taxon>
        <taxon>Pentapetalae</taxon>
        <taxon>rosids</taxon>
        <taxon>malvids</taxon>
        <taxon>Malvales</taxon>
        <taxon>Malvaceae</taxon>
        <taxon>Malvoideae</taxon>
        <taxon>Hibiscus</taxon>
    </lineage>
</organism>
<dbReference type="EMBL" id="JBBPBM010000016">
    <property type="protein sequence ID" value="KAK8557657.1"/>
    <property type="molecule type" value="Genomic_DNA"/>
</dbReference>
<proteinExistence type="predicted"/>
<dbReference type="Proteomes" id="UP001472677">
    <property type="component" value="Unassembled WGS sequence"/>
</dbReference>
<reference evidence="1 2" key="1">
    <citation type="journal article" date="2024" name="G3 (Bethesda)">
        <title>Genome assembly of Hibiscus sabdariffa L. provides insights into metabolisms of medicinal natural products.</title>
        <authorList>
            <person name="Kim T."/>
        </authorList>
    </citation>
    <scope>NUCLEOTIDE SEQUENCE [LARGE SCALE GENOMIC DNA]</scope>
    <source>
        <strain evidence="1">TK-2024</strain>
        <tissue evidence="1">Old leaves</tissue>
    </source>
</reference>